<dbReference type="InterPro" id="IPR010982">
    <property type="entry name" value="Lambda_DNA-bd_dom_sf"/>
</dbReference>
<feature type="region of interest" description="Disordered" evidence="1">
    <location>
        <begin position="92"/>
        <end position="126"/>
    </location>
</feature>
<dbReference type="CDD" id="cd00093">
    <property type="entry name" value="HTH_XRE"/>
    <property type="match status" value="1"/>
</dbReference>
<gene>
    <name evidence="3" type="ORF">H6B30_15310</name>
</gene>
<feature type="domain" description="HTH cro/C1-type" evidence="2">
    <location>
        <begin position="5"/>
        <end position="60"/>
    </location>
</feature>
<evidence type="ECO:0000313" key="3">
    <source>
        <dbReference type="EMBL" id="MBM6663093.1"/>
    </source>
</evidence>
<evidence type="ECO:0000313" key="4">
    <source>
        <dbReference type="Proteomes" id="UP000764045"/>
    </source>
</evidence>
<sequence length="163" mass="18850">MKDRIKQIMESKHMTQQVFAQFIDMSPASLSSIFNGRTKPTLNIVEAIKRKIPDINTNWLLFGIGDMYEHLSDDRGTDDTGERPSSEALALDFGDSDFHSPTQQSEHDRNLFSGQQHNNGVQNTRPEIIREEIKYVDKPQRKVVEIRVYYDDLTYETFVPAKK</sequence>
<dbReference type="SUPFAM" id="SSF47413">
    <property type="entry name" value="lambda repressor-like DNA-binding domains"/>
    <property type="match status" value="1"/>
</dbReference>
<protein>
    <submittedName>
        <fullName evidence="3">Helix-turn-helix transcriptional regulator</fullName>
    </submittedName>
</protein>
<name>A0A938WS12_9BACT</name>
<dbReference type="InterPro" id="IPR001387">
    <property type="entry name" value="Cro/C1-type_HTH"/>
</dbReference>
<organism evidence="3 4">
    <name type="scientific">Marseilla massiliensis</name>
    <dbReference type="NCBI Taxonomy" id="1841864"/>
    <lineage>
        <taxon>Bacteria</taxon>
        <taxon>Pseudomonadati</taxon>
        <taxon>Bacteroidota</taxon>
        <taxon>Bacteroidia</taxon>
        <taxon>Bacteroidales</taxon>
        <taxon>Prevotellaceae</taxon>
        <taxon>Marseilla</taxon>
    </lineage>
</organism>
<dbReference type="SMART" id="SM00530">
    <property type="entry name" value="HTH_XRE"/>
    <property type="match status" value="1"/>
</dbReference>
<dbReference type="Pfam" id="PF01381">
    <property type="entry name" value="HTH_3"/>
    <property type="match status" value="1"/>
</dbReference>
<dbReference type="Proteomes" id="UP000764045">
    <property type="component" value="Unassembled WGS sequence"/>
</dbReference>
<evidence type="ECO:0000256" key="1">
    <source>
        <dbReference type="SAM" id="MobiDB-lite"/>
    </source>
</evidence>
<evidence type="ECO:0000259" key="2">
    <source>
        <dbReference type="PROSITE" id="PS50943"/>
    </source>
</evidence>
<dbReference type="EMBL" id="JACJJL010000045">
    <property type="protein sequence ID" value="MBM6663093.1"/>
    <property type="molecule type" value="Genomic_DNA"/>
</dbReference>
<dbReference type="PROSITE" id="PS50943">
    <property type="entry name" value="HTH_CROC1"/>
    <property type="match status" value="1"/>
</dbReference>
<dbReference type="RefSeq" id="WP_205112136.1">
    <property type="nucleotide sequence ID" value="NZ_JACJJL010000045.1"/>
</dbReference>
<accession>A0A938WS12</accession>
<reference evidence="3 4" key="1">
    <citation type="journal article" date="2021" name="Sci. Rep.">
        <title>The distribution of antibiotic resistance genes in chicken gut microbiota commensals.</title>
        <authorList>
            <person name="Juricova H."/>
            <person name="Matiasovicova J."/>
            <person name="Kubasova T."/>
            <person name="Cejkova D."/>
            <person name="Rychlik I."/>
        </authorList>
    </citation>
    <scope>NUCLEOTIDE SEQUENCE [LARGE SCALE GENOMIC DNA]</scope>
    <source>
        <strain evidence="3 4">An819</strain>
    </source>
</reference>
<dbReference type="AlphaFoldDB" id="A0A938WS12"/>
<comment type="caution">
    <text evidence="3">The sequence shown here is derived from an EMBL/GenBank/DDBJ whole genome shotgun (WGS) entry which is preliminary data.</text>
</comment>
<keyword evidence="4" id="KW-1185">Reference proteome</keyword>
<proteinExistence type="predicted"/>
<dbReference type="GO" id="GO:0003677">
    <property type="term" value="F:DNA binding"/>
    <property type="evidence" value="ECO:0007669"/>
    <property type="project" value="InterPro"/>
</dbReference>
<dbReference type="Gene3D" id="1.10.260.40">
    <property type="entry name" value="lambda repressor-like DNA-binding domains"/>
    <property type="match status" value="1"/>
</dbReference>
<feature type="compositionally biased region" description="Polar residues" evidence="1">
    <location>
        <begin position="112"/>
        <end position="125"/>
    </location>
</feature>